<dbReference type="InterPro" id="IPR029062">
    <property type="entry name" value="Class_I_gatase-like"/>
</dbReference>
<dbReference type="EMBL" id="JARAKF010000001">
    <property type="protein sequence ID" value="MDU8999628.1"/>
    <property type="molecule type" value="Genomic_DNA"/>
</dbReference>
<dbReference type="PANTHER" id="PTHR48094:SF22">
    <property type="entry name" value="DJ-1_PFPI DOMAIN-CONTAINING PROTEIN"/>
    <property type="match status" value="1"/>
</dbReference>
<comment type="caution">
    <text evidence="2">The sequence shown here is derived from an EMBL/GenBank/DDBJ whole genome shotgun (WGS) entry which is preliminary data.</text>
</comment>
<name>A0ABU3V0B4_9ACTN</name>
<gene>
    <name evidence="2" type="ORF">PU648_46215</name>
</gene>
<sequence>MSKILFVITGVDHWTLADGTRHPSGFWAEEAVAPYEAFEAAGHEVVVATPGGVVPTVDKGSLAPEANGGQEAADRIAHALASMTALQRPLKLAEVDLADYAAVFYPGGHGPMEDLAVDADSGRLLTLALESGKPLGVVCHGPAALLAATKEDGTNAFAGYRVSGFTNAEETQAGLADKAKWLLQDRLVEAGVDFQEGEPWAPKVVVDRNLVTGQNPASSAPLAAELLKRLP</sequence>
<reference evidence="2 3" key="1">
    <citation type="submission" date="2023-02" db="EMBL/GenBank/DDBJ databases">
        <authorList>
            <person name="Maleckis M."/>
        </authorList>
    </citation>
    <scope>NUCLEOTIDE SEQUENCE [LARGE SCALE GENOMIC DNA]</scope>
    <source>
        <strain evidence="2 3">P8-A2</strain>
    </source>
</reference>
<dbReference type="InterPro" id="IPR002818">
    <property type="entry name" value="DJ-1/PfpI"/>
</dbReference>
<proteinExistence type="predicted"/>
<keyword evidence="2" id="KW-0315">Glutamine amidotransferase</keyword>
<dbReference type="CDD" id="cd03141">
    <property type="entry name" value="GATase1_Hsp31_like"/>
    <property type="match status" value="1"/>
</dbReference>
<feature type="domain" description="DJ-1/PfpI" evidence="1">
    <location>
        <begin position="28"/>
        <end position="228"/>
    </location>
</feature>
<dbReference type="Pfam" id="PF01965">
    <property type="entry name" value="DJ-1_PfpI"/>
    <property type="match status" value="1"/>
</dbReference>
<dbReference type="PANTHER" id="PTHR48094">
    <property type="entry name" value="PROTEIN/NUCLEIC ACID DEGLYCASE DJ-1-RELATED"/>
    <property type="match status" value="1"/>
</dbReference>
<dbReference type="Gene3D" id="3.40.50.880">
    <property type="match status" value="1"/>
</dbReference>
<evidence type="ECO:0000259" key="1">
    <source>
        <dbReference type="Pfam" id="PF01965"/>
    </source>
</evidence>
<accession>A0ABU3V0B4</accession>
<protein>
    <submittedName>
        <fullName evidence="2">Type 1 glutamine amidotransferase domain-containing protein</fullName>
    </submittedName>
</protein>
<dbReference type="RefSeq" id="WP_316736361.1">
    <property type="nucleotide sequence ID" value="NZ_JARAKF010000001.1"/>
</dbReference>
<evidence type="ECO:0000313" key="3">
    <source>
        <dbReference type="Proteomes" id="UP001257627"/>
    </source>
</evidence>
<evidence type="ECO:0000313" key="2">
    <source>
        <dbReference type="EMBL" id="MDU8999628.1"/>
    </source>
</evidence>
<dbReference type="Proteomes" id="UP001257627">
    <property type="component" value="Unassembled WGS sequence"/>
</dbReference>
<dbReference type="InterPro" id="IPR050325">
    <property type="entry name" value="Prot/Nucl_acid_deglycase"/>
</dbReference>
<keyword evidence="3" id="KW-1185">Reference proteome</keyword>
<dbReference type="SUPFAM" id="SSF52317">
    <property type="entry name" value="Class I glutamine amidotransferase-like"/>
    <property type="match status" value="1"/>
</dbReference>
<organism evidence="2 3">
    <name type="scientific">Streptomyces mirabilis</name>
    <dbReference type="NCBI Taxonomy" id="68239"/>
    <lineage>
        <taxon>Bacteria</taxon>
        <taxon>Bacillati</taxon>
        <taxon>Actinomycetota</taxon>
        <taxon>Actinomycetes</taxon>
        <taxon>Kitasatosporales</taxon>
        <taxon>Streptomycetaceae</taxon>
        <taxon>Streptomyces</taxon>
    </lineage>
</organism>